<dbReference type="EMBL" id="MLFT02000012">
    <property type="protein sequence ID" value="PHT32110.1"/>
    <property type="molecule type" value="Genomic_DNA"/>
</dbReference>
<keyword evidence="2" id="KW-1185">Reference proteome</keyword>
<evidence type="ECO:0000313" key="2">
    <source>
        <dbReference type="Proteomes" id="UP000224567"/>
    </source>
</evidence>
<accession>A0A2G2VGJ1</accession>
<dbReference type="PANTHER" id="PTHR48003">
    <property type="entry name" value="OS07G0626500 PROTEIN"/>
    <property type="match status" value="1"/>
</dbReference>
<reference evidence="2" key="2">
    <citation type="journal article" date="2017" name="J. Anim. Genet.">
        <title>Multiple reference genome sequences of hot pepper reveal the massive evolution of plant disease resistance genes by retroduplication.</title>
        <authorList>
            <person name="Kim S."/>
            <person name="Park J."/>
            <person name="Yeom S.-I."/>
            <person name="Kim Y.-M."/>
            <person name="Seo E."/>
            <person name="Kim K.-T."/>
            <person name="Kim M.-S."/>
            <person name="Lee J.M."/>
            <person name="Cheong K."/>
            <person name="Shin H.-S."/>
            <person name="Kim S.-B."/>
            <person name="Han K."/>
            <person name="Lee J."/>
            <person name="Park M."/>
            <person name="Lee H.-A."/>
            <person name="Lee H.-Y."/>
            <person name="Lee Y."/>
            <person name="Oh S."/>
            <person name="Lee J.H."/>
            <person name="Choi E."/>
            <person name="Choi E."/>
            <person name="Lee S.E."/>
            <person name="Jeon J."/>
            <person name="Kim H."/>
            <person name="Choi G."/>
            <person name="Song H."/>
            <person name="Lee J."/>
            <person name="Lee S.-C."/>
            <person name="Kwon J.-K."/>
            <person name="Lee H.-Y."/>
            <person name="Koo N."/>
            <person name="Hong Y."/>
            <person name="Kim R.W."/>
            <person name="Kang W.-H."/>
            <person name="Huh J.H."/>
            <person name="Kang B.-C."/>
            <person name="Yang T.-J."/>
            <person name="Lee Y.-H."/>
            <person name="Bennetzen J.L."/>
            <person name="Choi D."/>
        </authorList>
    </citation>
    <scope>NUCLEOTIDE SEQUENCE [LARGE SCALE GENOMIC DNA]</scope>
    <source>
        <strain evidence="2">cv. PBC81</strain>
    </source>
</reference>
<dbReference type="InterPro" id="IPR053059">
    <property type="entry name" value="Inactive_SerThr-Kinase_ABA"/>
</dbReference>
<dbReference type="PANTHER" id="PTHR48003:SF6">
    <property type="entry name" value="PROTEIN KINASE DOMAIN-CONTAINING PROTEIN"/>
    <property type="match status" value="1"/>
</dbReference>
<dbReference type="OrthoDB" id="1425900at2759"/>
<proteinExistence type="predicted"/>
<protein>
    <submittedName>
        <fullName evidence="1">Uncharacterized protein</fullName>
    </submittedName>
</protein>
<comment type="caution">
    <text evidence="1">The sequence shown here is derived from an EMBL/GenBank/DDBJ whole genome shotgun (WGS) entry which is preliminary data.</text>
</comment>
<dbReference type="STRING" id="33114.A0A2G2VGJ1"/>
<dbReference type="Proteomes" id="UP000224567">
    <property type="component" value="Unassembled WGS sequence"/>
</dbReference>
<gene>
    <name evidence="1" type="ORF">CQW23_28447</name>
</gene>
<sequence>MKDISKKACDHRDIWALLEFRKDIKHDPNSYVVNSWNRESIDLNGCPSSCNGIMCNGGNAAIVVLVNLGLSADGDLIIFANLTMIVKLSMANNS</sequence>
<dbReference type="AlphaFoldDB" id="A0A2G2VGJ1"/>
<evidence type="ECO:0000313" key="1">
    <source>
        <dbReference type="EMBL" id="PHT32110.1"/>
    </source>
</evidence>
<reference evidence="1 2" key="1">
    <citation type="journal article" date="2017" name="Genome Biol.">
        <title>New reference genome sequences of hot pepper reveal the massive evolution of plant disease-resistance genes by retroduplication.</title>
        <authorList>
            <person name="Kim S."/>
            <person name="Park J."/>
            <person name="Yeom S.I."/>
            <person name="Kim Y.M."/>
            <person name="Seo E."/>
            <person name="Kim K.T."/>
            <person name="Kim M.S."/>
            <person name="Lee J.M."/>
            <person name="Cheong K."/>
            <person name="Shin H.S."/>
            <person name="Kim S.B."/>
            <person name="Han K."/>
            <person name="Lee J."/>
            <person name="Park M."/>
            <person name="Lee H.A."/>
            <person name="Lee H.Y."/>
            <person name="Lee Y."/>
            <person name="Oh S."/>
            <person name="Lee J.H."/>
            <person name="Choi E."/>
            <person name="Choi E."/>
            <person name="Lee S.E."/>
            <person name="Jeon J."/>
            <person name="Kim H."/>
            <person name="Choi G."/>
            <person name="Song H."/>
            <person name="Lee J."/>
            <person name="Lee S.C."/>
            <person name="Kwon J.K."/>
            <person name="Lee H.Y."/>
            <person name="Koo N."/>
            <person name="Hong Y."/>
            <person name="Kim R.W."/>
            <person name="Kang W.H."/>
            <person name="Huh J.H."/>
            <person name="Kang B.C."/>
            <person name="Yang T.J."/>
            <person name="Lee Y.H."/>
            <person name="Bennetzen J.L."/>
            <person name="Choi D."/>
        </authorList>
    </citation>
    <scope>NUCLEOTIDE SEQUENCE [LARGE SCALE GENOMIC DNA]</scope>
    <source>
        <strain evidence="2">cv. PBC81</strain>
    </source>
</reference>
<name>A0A2G2VGJ1_CAPBA</name>
<organism evidence="1 2">
    <name type="scientific">Capsicum baccatum</name>
    <name type="common">Peruvian pepper</name>
    <dbReference type="NCBI Taxonomy" id="33114"/>
    <lineage>
        <taxon>Eukaryota</taxon>
        <taxon>Viridiplantae</taxon>
        <taxon>Streptophyta</taxon>
        <taxon>Embryophyta</taxon>
        <taxon>Tracheophyta</taxon>
        <taxon>Spermatophyta</taxon>
        <taxon>Magnoliopsida</taxon>
        <taxon>eudicotyledons</taxon>
        <taxon>Gunneridae</taxon>
        <taxon>Pentapetalae</taxon>
        <taxon>asterids</taxon>
        <taxon>lamiids</taxon>
        <taxon>Solanales</taxon>
        <taxon>Solanaceae</taxon>
        <taxon>Solanoideae</taxon>
        <taxon>Capsiceae</taxon>
        <taxon>Capsicum</taxon>
    </lineage>
</organism>